<proteinExistence type="predicted"/>
<gene>
    <name evidence="1" type="ORF">Pint_30130</name>
</gene>
<protein>
    <submittedName>
        <fullName evidence="1">Uncharacterized protein</fullName>
    </submittedName>
</protein>
<reference evidence="2" key="1">
    <citation type="journal article" date="2023" name="G3 (Bethesda)">
        <title>Genome assembly and association tests identify interacting loci associated with vigor, precocity, and sex in interspecific pistachio rootstocks.</title>
        <authorList>
            <person name="Palmer W."/>
            <person name="Jacygrad E."/>
            <person name="Sagayaradj S."/>
            <person name="Cavanaugh K."/>
            <person name="Han R."/>
            <person name="Bertier L."/>
            <person name="Beede B."/>
            <person name="Kafkas S."/>
            <person name="Golino D."/>
            <person name="Preece J."/>
            <person name="Michelmore R."/>
        </authorList>
    </citation>
    <scope>NUCLEOTIDE SEQUENCE [LARGE SCALE GENOMIC DNA]</scope>
</reference>
<sequence>MISHLPEHILHHILSFLYFKQVAQTCVPSKPWEKAWHTFPYLRFGSEFFDQDTLNFFDFTV</sequence>
<keyword evidence="2" id="KW-1185">Reference proteome</keyword>
<organism evidence="1 2">
    <name type="scientific">Pistacia integerrima</name>
    <dbReference type="NCBI Taxonomy" id="434235"/>
    <lineage>
        <taxon>Eukaryota</taxon>
        <taxon>Viridiplantae</taxon>
        <taxon>Streptophyta</taxon>
        <taxon>Embryophyta</taxon>
        <taxon>Tracheophyta</taxon>
        <taxon>Spermatophyta</taxon>
        <taxon>Magnoliopsida</taxon>
        <taxon>eudicotyledons</taxon>
        <taxon>Gunneridae</taxon>
        <taxon>Pentapetalae</taxon>
        <taxon>rosids</taxon>
        <taxon>malvids</taxon>
        <taxon>Sapindales</taxon>
        <taxon>Anacardiaceae</taxon>
        <taxon>Pistacia</taxon>
    </lineage>
</organism>
<name>A0ACC0X1N6_9ROSI</name>
<dbReference type="EMBL" id="CM047750">
    <property type="protein sequence ID" value="KAJ0007850.1"/>
    <property type="molecule type" value="Genomic_DNA"/>
</dbReference>
<dbReference type="Proteomes" id="UP001163603">
    <property type="component" value="Chromosome 15"/>
</dbReference>
<evidence type="ECO:0000313" key="2">
    <source>
        <dbReference type="Proteomes" id="UP001163603"/>
    </source>
</evidence>
<evidence type="ECO:0000313" key="1">
    <source>
        <dbReference type="EMBL" id="KAJ0007850.1"/>
    </source>
</evidence>
<comment type="caution">
    <text evidence="1">The sequence shown here is derived from an EMBL/GenBank/DDBJ whole genome shotgun (WGS) entry which is preliminary data.</text>
</comment>
<accession>A0ACC0X1N6</accession>